<evidence type="ECO:0000313" key="2">
    <source>
        <dbReference type="Proteomes" id="UP000720124"/>
    </source>
</evidence>
<organism evidence="1 2">
    <name type="scientific">Rhizobium bangladeshense</name>
    <dbReference type="NCBI Taxonomy" id="1138189"/>
    <lineage>
        <taxon>Bacteria</taxon>
        <taxon>Pseudomonadati</taxon>
        <taxon>Pseudomonadota</taxon>
        <taxon>Alphaproteobacteria</taxon>
        <taxon>Hyphomicrobiales</taxon>
        <taxon>Rhizobiaceae</taxon>
        <taxon>Rhizobium/Agrobacterium group</taxon>
        <taxon>Rhizobium</taxon>
    </lineage>
</organism>
<dbReference type="EMBL" id="JABTXI010000021">
    <property type="protein sequence ID" value="MBY3594193.1"/>
    <property type="molecule type" value="Genomic_DNA"/>
</dbReference>
<reference evidence="1 2" key="1">
    <citation type="submission" date="2020-06" db="EMBL/GenBank/DDBJ databases">
        <title>Global-level population genomics: horizontal gene transfer, symbiosis and evolution in Rhizobia.</title>
        <authorList>
            <person name="Gai Y."/>
        </authorList>
    </citation>
    <scope>NUCLEOTIDE SEQUENCE [LARGE SCALE GENOMIC DNA]</scope>
    <source>
        <strain evidence="1 2">PLR6_1b</strain>
    </source>
</reference>
<evidence type="ECO:0000313" key="1">
    <source>
        <dbReference type="EMBL" id="MBY3594193.1"/>
    </source>
</evidence>
<protein>
    <submittedName>
        <fullName evidence="1">Uncharacterized protein</fullName>
    </submittedName>
</protein>
<proteinExistence type="predicted"/>
<dbReference type="RefSeq" id="WP_221095848.1">
    <property type="nucleotide sequence ID" value="NZ_JABDWX010000027.1"/>
</dbReference>
<sequence>MDEPKFLSQVARIRTSAAKVKQCGVEDFRGLAPFSICCGMSSARI</sequence>
<accession>A0ABS7LSF3</accession>
<name>A0ABS7LSF3_9HYPH</name>
<comment type="caution">
    <text evidence="1">The sequence shown here is derived from an EMBL/GenBank/DDBJ whole genome shotgun (WGS) entry which is preliminary data.</text>
</comment>
<gene>
    <name evidence="1" type="ORF">HJA87_30670</name>
</gene>
<keyword evidence="2" id="KW-1185">Reference proteome</keyword>
<dbReference type="Proteomes" id="UP000720124">
    <property type="component" value="Unassembled WGS sequence"/>
</dbReference>